<name>A0A8S9GNT3_BRACR</name>
<accession>A0A8S9GNT3</accession>
<comment type="caution">
    <text evidence="1">The sequence shown here is derived from an EMBL/GenBank/DDBJ whole genome shotgun (WGS) entry which is preliminary data.</text>
</comment>
<dbReference type="AlphaFoldDB" id="A0A8S9GNT3"/>
<dbReference type="EMBL" id="QGKY02001925">
    <property type="protein sequence ID" value="KAF2547209.1"/>
    <property type="molecule type" value="Genomic_DNA"/>
</dbReference>
<sequence length="63" mass="7341">MVLPFLIPNRENRSPLSYLFASIFLDTVNIYLSHPRFQFQFLRKISSPGLSLKVNLTKIEEIS</sequence>
<evidence type="ECO:0000313" key="1">
    <source>
        <dbReference type="EMBL" id="KAF2547209.1"/>
    </source>
</evidence>
<proteinExistence type="predicted"/>
<reference evidence="1" key="1">
    <citation type="submission" date="2019-12" db="EMBL/GenBank/DDBJ databases">
        <title>Genome sequencing and annotation of Brassica cretica.</title>
        <authorList>
            <person name="Studholme D.J."/>
            <person name="Sarris P.F."/>
        </authorList>
    </citation>
    <scope>NUCLEOTIDE SEQUENCE</scope>
    <source>
        <strain evidence="1">PFS-102/07</strain>
        <tissue evidence="1">Leaf</tissue>
    </source>
</reference>
<organism evidence="1">
    <name type="scientific">Brassica cretica</name>
    <name type="common">Mustard</name>
    <dbReference type="NCBI Taxonomy" id="69181"/>
    <lineage>
        <taxon>Eukaryota</taxon>
        <taxon>Viridiplantae</taxon>
        <taxon>Streptophyta</taxon>
        <taxon>Embryophyta</taxon>
        <taxon>Tracheophyta</taxon>
        <taxon>Spermatophyta</taxon>
        <taxon>Magnoliopsida</taxon>
        <taxon>eudicotyledons</taxon>
        <taxon>Gunneridae</taxon>
        <taxon>Pentapetalae</taxon>
        <taxon>rosids</taxon>
        <taxon>malvids</taxon>
        <taxon>Brassicales</taxon>
        <taxon>Brassicaceae</taxon>
        <taxon>Brassiceae</taxon>
        <taxon>Brassica</taxon>
    </lineage>
</organism>
<protein>
    <submittedName>
        <fullName evidence="1">Uncharacterized protein</fullName>
    </submittedName>
</protein>
<gene>
    <name evidence="1" type="ORF">F2Q70_00022779</name>
</gene>